<proteinExistence type="predicted"/>
<dbReference type="InterPro" id="IPR020449">
    <property type="entry name" value="Tscrpt_reg_AraC-type_HTH"/>
</dbReference>
<feature type="domain" description="HTH araC/xylS-type" evidence="4">
    <location>
        <begin position="256"/>
        <end position="354"/>
    </location>
</feature>
<dbReference type="STRING" id="665467.SAMN02982931_04339"/>
<organism evidence="5 6">
    <name type="scientific">Bauldia litoralis</name>
    <dbReference type="NCBI Taxonomy" id="665467"/>
    <lineage>
        <taxon>Bacteria</taxon>
        <taxon>Pseudomonadati</taxon>
        <taxon>Pseudomonadota</taxon>
        <taxon>Alphaproteobacteria</taxon>
        <taxon>Hyphomicrobiales</taxon>
        <taxon>Kaistiaceae</taxon>
        <taxon>Bauldia</taxon>
    </lineage>
</organism>
<protein>
    <submittedName>
        <fullName evidence="5">AraC-type DNA-binding protein</fullName>
    </submittedName>
</protein>
<evidence type="ECO:0000256" key="2">
    <source>
        <dbReference type="ARBA" id="ARBA00023125"/>
    </source>
</evidence>
<evidence type="ECO:0000313" key="5">
    <source>
        <dbReference type="EMBL" id="SDB54829.1"/>
    </source>
</evidence>
<dbReference type="OrthoDB" id="9805730at2"/>
<dbReference type="PANTHER" id="PTHR47894:SF4">
    <property type="entry name" value="HTH-TYPE TRANSCRIPTIONAL REGULATOR GADX"/>
    <property type="match status" value="1"/>
</dbReference>
<dbReference type="SMART" id="SM00342">
    <property type="entry name" value="HTH_ARAC"/>
    <property type="match status" value="1"/>
</dbReference>
<gene>
    <name evidence="5" type="ORF">SAMN02982931_04339</name>
</gene>
<evidence type="ECO:0000313" key="6">
    <source>
        <dbReference type="Proteomes" id="UP000199071"/>
    </source>
</evidence>
<dbReference type="Pfam" id="PF12833">
    <property type="entry name" value="HTH_18"/>
    <property type="match status" value="1"/>
</dbReference>
<sequence>MLEGSAISLATRQDPGATVGVHAPGVLASAATGIVGYIERCHGDVDRIFGNAHILPDMAGSPTLKLRLSAFCRLFEESASQTGNENFGLWFGNQFQPRDLGMWGYAAVSAPTLGAALECLVGLFRYHQESSVMQMRVDDDGLARLEYQITDPSIIERRQDAELSLGMFLNVLRECCGGHWSPEEVHFEHPKPACAREHEVAFGAPVYFSQRTNALLFRPADLARPMPARDLRLLAVMQTCLEQLGSRPSQDHMLLDRMRTAVRMRLPEGCPSLKQIADELRAPVSVIHQDLSKAGLTYKEMVEEVRRDLALSYTRQQHLPFSEIAMLLGYSELSAFSRAFRRWTGAAPRDYRAAAYDA</sequence>
<dbReference type="GO" id="GO:0000976">
    <property type="term" value="F:transcription cis-regulatory region binding"/>
    <property type="evidence" value="ECO:0007669"/>
    <property type="project" value="TreeGrafter"/>
</dbReference>
<dbReference type="Gene3D" id="1.10.10.60">
    <property type="entry name" value="Homeodomain-like"/>
    <property type="match status" value="1"/>
</dbReference>
<dbReference type="Proteomes" id="UP000199071">
    <property type="component" value="Unassembled WGS sequence"/>
</dbReference>
<keyword evidence="2 5" id="KW-0238">DNA-binding</keyword>
<keyword evidence="3" id="KW-0804">Transcription</keyword>
<dbReference type="AlphaFoldDB" id="A0A1G6EBI5"/>
<dbReference type="SUPFAM" id="SSF46689">
    <property type="entry name" value="Homeodomain-like"/>
    <property type="match status" value="1"/>
</dbReference>
<keyword evidence="1" id="KW-0805">Transcription regulation</keyword>
<evidence type="ECO:0000259" key="4">
    <source>
        <dbReference type="PROSITE" id="PS01124"/>
    </source>
</evidence>
<dbReference type="PROSITE" id="PS01124">
    <property type="entry name" value="HTH_ARAC_FAMILY_2"/>
    <property type="match status" value="1"/>
</dbReference>
<dbReference type="Pfam" id="PF12625">
    <property type="entry name" value="Arabinose_bd"/>
    <property type="match status" value="1"/>
</dbReference>
<dbReference type="InterPro" id="IPR018060">
    <property type="entry name" value="HTH_AraC"/>
</dbReference>
<dbReference type="InterPro" id="IPR009057">
    <property type="entry name" value="Homeodomain-like_sf"/>
</dbReference>
<accession>A0A1G6EBI5</accession>
<dbReference type="PRINTS" id="PR00032">
    <property type="entry name" value="HTHARAC"/>
</dbReference>
<dbReference type="RefSeq" id="WP_090880109.1">
    <property type="nucleotide sequence ID" value="NZ_FMXQ01000011.1"/>
</dbReference>
<keyword evidence="6" id="KW-1185">Reference proteome</keyword>
<dbReference type="EMBL" id="FMXQ01000011">
    <property type="protein sequence ID" value="SDB54829.1"/>
    <property type="molecule type" value="Genomic_DNA"/>
</dbReference>
<name>A0A1G6EBI5_9HYPH</name>
<evidence type="ECO:0000256" key="3">
    <source>
        <dbReference type="ARBA" id="ARBA00023163"/>
    </source>
</evidence>
<reference evidence="5 6" key="1">
    <citation type="submission" date="2016-10" db="EMBL/GenBank/DDBJ databases">
        <authorList>
            <person name="de Groot N.N."/>
        </authorList>
    </citation>
    <scope>NUCLEOTIDE SEQUENCE [LARGE SCALE GENOMIC DNA]</scope>
    <source>
        <strain evidence="5 6">ATCC 35022</strain>
    </source>
</reference>
<dbReference type="GO" id="GO:0003700">
    <property type="term" value="F:DNA-binding transcription factor activity"/>
    <property type="evidence" value="ECO:0007669"/>
    <property type="project" value="InterPro"/>
</dbReference>
<dbReference type="InterPro" id="IPR032687">
    <property type="entry name" value="AraC-type_N"/>
</dbReference>
<dbReference type="PANTHER" id="PTHR47894">
    <property type="entry name" value="HTH-TYPE TRANSCRIPTIONAL REGULATOR GADX"/>
    <property type="match status" value="1"/>
</dbReference>
<evidence type="ECO:0000256" key="1">
    <source>
        <dbReference type="ARBA" id="ARBA00023015"/>
    </source>
</evidence>
<dbReference type="GO" id="GO:0005829">
    <property type="term" value="C:cytosol"/>
    <property type="evidence" value="ECO:0007669"/>
    <property type="project" value="TreeGrafter"/>
</dbReference>